<evidence type="ECO:0000313" key="1">
    <source>
        <dbReference type="EMBL" id="CAF2755937.1"/>
    </source>
</evidence>
<organism evidence="1 2">
    <name type="scientific">Lepeophtheirus salmonis</name>
    <name type="common">Salmon louse</name>
    <name type="synonym">Caligus salmonis</name>
    <dbReference type="NCBI Taxonomy" id="72036"/>
    <lineage>
        <taxon>Eukaryota</taxon>
        <taxon>Metazoa</taxon>
        <taxon>Ecdysozoa</taxon>
        <taxon>Arthropoda</taxon>
        <taxon>Crustacea</taxon>
        <taxon>Multicrustacea</taxon>
        <taxon>Hexanauplia</taxon>
        <taxon>Copepoda</taxon>
        <taxon>Siphonostomatoida</taxon>
        <taxon>Caligidae</taxon>
        <taxon>Lepeophtheirus</taxon>
    </lineage>
</organism>
<name>A0A7R8CB46_LEPSM</name>
<accession>A0A7R8CB46</accession>
<gene>
    <name evidence="1" type="ORF">LSAA_821</name>
</gene>
<evidence type="ECO:0000313" key="2">
    <source>
        <dbReference type="Proteomes" id="UP000675881"/>
    </source>
</evidence>
<sequence length="104" mass="11571">MGGSIQHQALLAVFYCILLRLSHGCSSKGGTYGDYRVIKKSDSNGNKIVVALGEDTKLSCQTNAPWKNCIWKPPRNGVRDSTEKFHEGPWKCEFELDLPNVGQM</sequence>
<keyword evidence="2" id="KW-1185">Reference proteome</keyword>
<protein>
    <submittedName>
        <fullName evidence="1">(salmon louse) hypothetical protein</fullName>
    </submittedName>
</protein>
<dbReference type="OrthoDB" id="10393839at2759"/>
<proteinExistence type="predicted"/>
<dbReference type="Proteomes" id="UP000675881">
    <property type="component" value="Chromosome 1"/>
</dbReference>
<reference evidence="1" key="1">
    <citation type="submission" date="2021-02" db="EMBL/GenBank/DDBJ databases">
        <authorList>
            <person name="Bekaert M."/>
        </authorList>
    </citation>
    <scope>NUCLEOTIDE SEQUENCE</scope>
    <source>
        <strain evidence="1">IoA-00</strain>
    </source>
</reference>
<dbReference type="EMBL" id="HG994580">
    <property type="protein sequence ID" value="CAF2755937.1"/>
    <property type="molecule type" value="Genomic_DNA"/>
</dbReference>
<dbReference type="AlphaFoldDB" id="A0A7R8CB46"/>